<keyword evidence="5" id="KW-0285">Flavoprotein</keyword>
<comment type="similarity">
    <text evidence="3">Belongs to the methylenetetrahydrofolate reductase family.</text>
</comment>
<comment type="pathway">
    <text evidence="2 13">One-carbon metabolism; tetrahydrofolate interconversion.</text>
</comment>
<dbReference type="Pfam" id="PF02219">
    <property type="entry name" value="MTHFR"/>
    <property type="match status" value="1"/>
</dbReference>
<dbReference type="Proteomes" id="UP001150569">
    <property type="component" value="Unassembled WGS sequence"/>
</dbReference>
<dbReference type="InterPro" id="IPR053806">
    <property type="entry name" value="MTHFR_C"/>
</dbReference>
<protein>
    <recommendedName>
        <fullName evidence="12">methylenetetrahydrofolate reductase (NADH)</fullName>
        <ecNumber evidence="12">1.5.1.54</ecNumber>
    </recommendedName>
</protein>
<dbReference type="GO" id="GO:0005829">
    <property type="term" value="C:cytosol"/>
    <property type="evidence" value="ECO:0007669"/>
    <property type="project" value="InterPro"/>
</dbReference>
<dbReference type="PANTHER" id="PTHR45754">
    <property type="entry name" value="METHYLENETETRAHYDROFOLATE REDUCTASE"/>
    <property type="match status" value="1"/>
</dbReference>
<comment type="caution">
    <text evidence="15">The sequence shown here is derived from an EMBL/GenBank/DDBJ whole genome shotgun (WGS) entry which is preliminary data.</text>
</comment>
<dbReference type="FunFam" id="3.20.20.220:FF:000002">
    <property type="entry name" value="Methylenetetrahydrofolate reductase"/>
    <property type="match status" value="1"/>
</dbReference>
<organism evidence="15 16">
    <name type="scientific">Tieghemiomyces parasiticus</name>
    <dbReference type="NCBI Taxonomy" id="78921"/>
    <lineage>
        <taxon>Eukaryota</taxon>
        <taxon>Fungi</taxon>
        <taxon>Fungi incertae sedis</taxon>
        <taxon>Zoopagomycota</taxon>
        <taxon>Kickxellomycotina</taxon>
        <taxon>Dimargaritomycetes</taxon>
        <taxon>Dimargaritales</taxon>
        <taxon>Dimargaritaceae</taxon>
        <taxon>Tieghemiomyces</taxon>
    </lineage>
</organism>
<dbReference type="NCBIfam" id="TIGR00676">
    <property type="entry name" value="fadh2"/>
    <property type="match status" value="1"/>
</dbReference>
<evidence type="ECO:0000256" key="11">
    <source>
        <dbReference type="ARBA" id="ARBA00034478"/>
    </source>
</evidence>
<evidence type="ECO:0000256" key="8">
    <source>
        <dbReference type="ARBA" id="ARBA00023002"/>
    </source>
</evidence>
<evidence type="ECO:0000259" key="14">
    <source>
        <dbReference type="Pfam" id="PF21895"/>
    </source>
</evidence>
<feature type="domain" description="MTHFR SAM-binding regulatory" evidence="14">
    <location>
        <begin position="301"/>
        <end position="581"/>
    </location>
</feature>
<keyword evidence="8 15" id="KW-0560">Oxidoreductase</keyword>
<evidence type="ECO:0000256" key="2">
    <source>
        <dbReference type="ARBA" id="ARBA00004777"/>
    </source>
</evidence>
<dbReference type="GO" id="GO:0106312">
    <property type="term" value="F:methylenetetrahydrofolate reductase (NADH) activity"/>
    <property type="evidence" value="ECO:0007669"/>
    <property type="project" value="UniProtKB-EC"/>
</dbReference>
<dbReference type="GO" id="GO:0009086">
    <property type="term" value="P:methionine biosynthetic process"/>
    <property type="evidence" value="ECO:0007669"/>
    <property type="project" value="UniProtKB-KW"/>
</dbReference>
<dbReference type="GO" id="GO:0035999">
    <property type="term" value="P:tetrahydrofolate interconversion"/>
    <property type="evidence" value="ECO:0007669"/>
    <property type="project" value="TreeGrafter"/>
</dbReference>
<dbReference type="NCBIfam" id="TIGR00677">
    <property type="entry name" value="fadh2_euk"/>
    <property type="match status" value="1"/>
</dbReference>
<reference evidence="15" key="1">
    <citation type="submission" date="2022-07" db="EMBL/GenBank/DDBJ databases">
        <title>Phylogenomic reconstructions and comparative analyses of Kickxellomycotina fungi.</title>
        <authorList>
            <person name="Reynolds N.K."/>
            <person name="Stajich J.E."/>
            <person name="Barry K."/>
            <person name="Grigoriev I.V."/>
            <person name="Crous P."/>
            <person name="Smith M.E."/>
        </authorList>
    </citation>
    <scope>NUCLEOTIDE SEQUENCE</scope>
    <source>
        <strain evidence="15">RSA 861</strain>
    </source>
</reference>
<gene>
    <name evidence="15" type="primary">MET13</name>
    <name evidence="15" type="ORF">IWQ60_006453</name>
</gene>
<evidence type="ECO:0000256" key="1">
    <source>
        <dbReference type="ARBA" id="ARBA00001974"/>
    </source>
</evidence>
<evidence type="ECO:0000256" key="9">
    <source>
        <dbReference type="ARBA" id="ARBA00023027"/>
    </source>
</evidence>
<evidence type="ECO:0000256" key="4">
    <source>
        <dbReference type="ARBA" id="ARBA00022605"/>
    </source>
</evidence>
<dbReference type="EC" id="1.5.1.54" evidence="12"/>
<evidence type="ECO:0000256" key="6">
    <source>
        <dbReference type="ARBA" id="ARBA00022827"/>
    </source>
</evidence>
<evidence type="ECO:0000313" key="16">
    <source>
        <dbReference type="Proteomes" id="UP001150569"/>
    </source>
</evidence>
<dbReference type="InterPro" id="IPR003171">
    <property type="entry name" value="Mehydrof_redctse-like"/>
</dbReference>
<dbReference type="AlphaFoldDB" id="A0A9W8A9W2"/>
<dbReference type="GO" id="GO:0071949">
    <property type="term" value="F:FAD binding"/>
    <property type="evidence" value="ECO:0007669"/>
    <property type="project" value="TreeGrafter"/>
</dbReference>
<evidence type="ECO:0000256" key="5">
    <source>
        <dbReference type="ARBA" id="ARBA00022630"/>
    </source>
</evidence>
<keyword evidence="7" id="KW-0521">NADP</keyword>
<proteinExistence type="inferred from homology"/>
<accession>A0A9W8A9W2</accession>
<dbReference type="OrthoDB" id="16284at2759"/>
<dbReference type="Gene3D" id="3.20.20.220">
    <property type="match status" value="1"/>
</dbReference>
<name>A0A9W8A9W2_9FUNG</name>
<comment type="pathway">
    <text evidence="11">Amino-acid biosynthesis; L-methionine biosynthesis via de novo pathway.</text>
</comment>
<evidence type="ECO:0000256" key="3">
    <source>
        <dbReference type="ARBA" id="ARBA00006743"/>
    </source>
</evidence>
<keyword evidence="16" id="KW-1185">Reference proteome</keyword>
<sequence length="593" mass="67343">MKVIHKIEAATKEDRPFWSFEYFPPKTQQGVVNLYDRMERMYKLGPEFIDVTWGAGGTTSRLTTEICRTSQNVYGLETCMHLTCTNMSVEMIETALRDAKESGIQNILALRGDPPRGEVEWTACENGFAHAVDLVRYIRQHYGDYFCVSVAGYPEGHLDATSPEDDLAHLKNKVDAGADYIVTQLFYDVDMYLDWIERCRAAGIHCPILAGIMPIQSYNGFKRMTTLCKTAIPDHIHADLEPIKEDDQAVKQYGVQLAIDMCSRLRAAGHLGFHFYTLNLEKSTRLILEGLRFVAAPEKLRPLPWNPSLGLKRRTESVRPIFWRNRARSYVARTEAWDEFPNGRWGDSRSPAFGELDGYGMALRYARDECLAEWDHPTALADVYAIFARYCQGEVKFLPWSDQALQSESTAIRDLLEGINRAGYLTVNSQPAVNGARSSDPTYGWGPKNGYVYQKCYLEFFVSPAALDRLISRIDRRQADPASTSAITYYAVNRRGDDLRSNTAGNDEPNAVTWGVFPGQEIKQPTIVEAVSFMAWKDEAFELWQLWANLYPADSPSRATIQTITSDWYLVNLVDNDFQKPTSEVFKLFEEDS</sequence>
<comment type="cofactor">
    <cofactor evidence="1">
        <name>FAD</name>
        <dbReference type="ChEBI" id="CHEBI:57692"/>
    </cofactor>
</comment>
<dbReference type="PANTHER" id="PTHR45754:SF3">
    <property type="entry name" value="METHYLENETETRAHYDROFOLATE REDUCTASE (NADPH)"/>
    <property type="match status" value="1"/>
</dbReference>
<keyword evidence="4" id="KW-0028">Amino-acid biosynthesis</keyword>
<evidence type="ECO:0000256" key="7">
    <source>
        <dbReference type="ARBA" id="ARBA00022857"/>
    </source>
</evidence>
<keyword evidence="9" id="KW-0520">NAD</keyword>
<evidence type="ECO:0000256" key="10">
    <source>
        <dbReference type="ARBA" id="ARBA00023167"/>
    </source>
</evidence>
<evidence type="ECO:0000256" key="13">
    <source>
        <dbReference type="RuleBase" id="RU004254"/>
    </source>
</evidence>
<dbReference type="InterPro" id="IPR029041">
    <property type="entry name" value="FAD-linked_oxidoreductase-like"/>
</dbReference>
<keyword evidence="6" id="KW-0274">FAD</keyword>
<keyword evidence="10" id="KW-0486">Methionine biosynthesis</keyword>
<dbReference type="Pfam" id="PF21895">
    <property type="entry name" value="MTHFR_C"/>
    <property type="match status" value="1"/>
</dbReference>
<dbReference type="InterPro" id="IPR004620">
    <property type="entry name" value="MTHF_reductase_bac"/>
</dbReference>
<evidence type="ECO:0000313" key="15">
    <source>
        <dbReference type="EMBL" id="KAJ1922554.1"/>
    </source>
</evidence>
<dbReference type="CDD" id="cd00537">
    <property type="entry name" value="MTHFR"/>
    <property type="match status" value="1"/>
</dbReference>
<dbReference type="EMBL" id="JANBPT010000388">
    <property type="protein sequence ID" value="KAJ1922554.1"/>
    <property type="molecule type" value="Genomic_DNA"/>
</dbReference>
<dbReference type="SUPFAM" id="SSF51730">
    <property type="entry name" value="FAD-linked oxidoreductase"/>
    <property type="match status" value="1"/>
</dbReference>
<dbReference type="InterPro" id="IPR004621">
    <property type="entry name" value="Fadh2_euk"/>
</dbReference>
<evidence type="ECO:0000256" key="12">
    <source>
        <dbReference type="ARBA" id="ARBA00034529"/>
    </source>
</evidence>